<feature type="transmembrane region" description="Helical" evidence="1">
    <location>
        <begin position="125"/>
        <end position="145"/>
    </location>
</feature>
<dbReference type="GO" id="GO:0004523">
    <property type="term" value="F:RNA-DNA hybrid ribonuclease activity"/>
    <property type="evidence" value="ECO:0007669"/>
    <property type="project" value="InterPro"/>
</dbReference>
<keyword evidence="1" id="KW-0812">Transmembrane</keyword>
<reference evidence="3" key="1">
    <citation type="journal article" date="2023" name="Plant J.">
        <title>Genome sequences and population genomics provide insights into the demographic history, inbreeding, and mutation load of two 'living fossil' tree species of Dipteronia.</title>
        <authorList>
            <person name="Feng Y."/>
            <person name="Comes H.P."/>
            <person name="Chen J."/>
            <person name="Zhu S."/>
            <person name="Lu R."/>
            <person name="Zhang X."/>
            <person name="Li P."/>
            <person name="Qiu J."/>
            <person name="Olsen K.M."/>
            <person name="Qiu Y."/>
        </authorList>
    </citation>
    <scope>NUCLEOTIDE SEQUENCE</scope>
    <source>
        <strain evidence="3">NBL</strain>
    </source>
</reference>
<proteinExistence type="predicted"/>
<dbReference type="PANTHER" id="PTHR47074:SF21">
    <property type="entry name" value="RNASE H TYPE-1 DOMAIN-CONTAINING PROTEIN"/>
    <property type="match status" value="1"/>
</dbReference>
<evidence type="ECO:0000313" key="3">
    <source>
        <dbReference type="EMBL" id="KAK3188579.1"/>
    </source>
</evidence>
<keyword evidence="4" id="KW-1185">Reference proteome</keyword>
<evidence type="ECO:0000256" key="1">
    <source>
        <dbReference type="SAM" id="Phobius"/>
    </source>
</evidence>
<dbReference type="GO" id="GO:0003676">
    <property type="term" value="F:nucleic acid binding"/>
    <property type="evidence" value="ECO:0007669"/>
    <property type="project" value="InterPro"/>
</dbReference>
<organism evidence="3 4">
    <name type="scientific">Dipteronia sinensis</name>
    <dbReference type="NCBI Taxonomy" id="43782"/>
    <lineage>
        <taxon>Eukaryota</taxon>
        <taxon>Viridiplantae</taxon>
        <taxon>Streptophyta</taxon>
        <taxon>Embryophyta</taxon>
        <taxon>Tracheophyta</taxon>
        <taxon>Spermatophyta</taxon>
        <taxon>Magnoliopsida</taxon>
        <taxon>eudicotyledons</taxon>
        <taxon>Gunneridae</taxon>
        <taxon>Pentapetalae</taxon>
        <taxon>rosids</taxon>
        <taxon>malvids</taxon>
        <taxon>Sapindales</taxon>
        <taxon>Sapindaceae</taxon>
        <taxon>Hippocastanoideae</taxon>
        <taxon>Acereae</taxon>
        <taxon>Dipteronia</taxon>
    </lineage>
</organism>
<evidence type="ECO:0000259" key="2">
    <source>
        <dbReference type="Pfam" id="PF13456"/>
    </source>
</evidence>
<comment type="caution">
    <text evidence="3">The sequence shown here is derived from an EMBL/GenBank/DDBJ whole genome shotgun (WGS) entry which is preliminary data.</text>
</comment>
<gene>
    <name evidence="3" type="ORF">Dsin_028140</name>
</gene>
<dbReference type="CDD" id="cd06222">
    <property type="entry name" value="RNase_H_like"/>
    <property type="match status" value="1"/>
</dbReference>
<protein>
    <recommendedName>
        <fullName evidence="2">RNase H type-1 domain-containing protein</fullName>
    </recommendedName>
</protein>
<feature type="transmembrane region" description="Helical" evidence="1">
    <location>
        <begin position="151"/>
        <end position="170"/>
    </location>
</feature>
<keyword evidence="1" id="KW-0472">Membrane</keyword>
<dbReference type="InterPro" id="IPR036397">
    <property type="entry name" value="RNaseH_sf"/>
</dbReference>
<dbReference type="EMBL" id="JANJYJ010000009">
    <property type="protein sequence ID" value="KAK3188579.1"/>
    <property type="molecule type" value="Genomic_DNA"/>
</dbReference>
<sequence>MGISYWYQIWRPPTLPFYNLNVDVALNSVKCVTKQIGACVSDVILVLSAEAKAILEGILMAGNRGLSPLVVESKVLNVVKLCNGEFSSRCEIDNIVSDIKMAFSIVHVSSISHVPRDCNKIAHGIANCSLALTVLLFGPLIFLVGCASQQMPMFCCVLLISLKFGMRLFYF</sequence>
<dbReference type="InterPro" id="IPR002156">
    <property type="entry name" value="RNaseH_domain"/>
</dbReference>
<dbReference type="Pfam" id="PF13456">
    <property type="entry name" value="RVT_3"/>
    <property type="match status" value="1"/>
</dbReference>
<keyword evidence="1" id="KW-1133">Transmembrane helix</keyword>
<name>A0AAD9ZQK1_9ROSI</name>
<dbReference type="Proteomes" id="UP001281410">
    <property type="component" value="Unassembled WGS sequence"/>
</dbReference>
<dbReference type="InterPro" id="IPR052929">
    <property type="entry name" value="RNase_H-like_EbsB-rel"/>
</dbReference>
<feature type="domain" description="RNase H type-1" evidence="2">
    <location>
        <begin position="44"/>
        <end position="127"/>
    </location>
</feature>
<accession>A0AAD9ZQK1</accession>
<dbReference type="PANTHER" id="PTHR47074">
    <property type="entry name" value="BNAC02G40300D PROTEIN"/>
    <property type="match status" value="1"/>
</dbReference>
<dbReference type="Gene3D" id="3.30.420.10">
    <property type="entry name" value="Ribonuclease H-like superfamily/Ribonuclease H"/>
    <property type="match status" value="1"/>
</dbReference>
<dbReference type="AlphaFoldDB" id="A0AAD9ZQK1"/>
<dbReference type="InterPro" id="IPR044730">
    <property type="entry name" value="RNase_H-like_dom_plant"/>
</dbReference>
<evidence type="ECO:0000313" key="4">
    <source>
        <dbReference type="Proteomes" id="UP001281410"/>
    </source>
</evidence>